<evidence type="ECO:0000259" key="1">
    <source>
        <dbReference type="SMART" id="SM00131"/>
    </source>
</evidence>
<evidence type="ECO:0000313" key="2">
    <source>
        <dbReference type="EMBL" id="QQP51283.1"/>
    </source>
</evidence>
<dbReference type="Proteomes" id="UP000595437">
    <property type="component" value="Chromosome 8"/>
</dbReference>
<feature type="domain" description="BPTI/Kunitz inhibitor" evidence="1">
    <location>
        <begin position="2"/>
        <end position="49"/>
    </location>
</feature>
<feature type="non-terminal residue" evidence="2">
    <location>
        <position position="60"/>
    </location>
</feature>
<organism evidence="2 3">
    <name type="scientific">Caligus rogercresseyi</name>
    <name type="common">Sea louse</name>
    <dbReference type="NCBI Taxonomy" id="217165"/>
    <lineage>
        <taxon>Eukaryota</taxon>
        <taxon>Metazoa</taxon>
        <taxon>Ecdysozoa</taxon>
        <taxon>Arthropoda</taxon>
        <taxon>Crustacea</taxon>
        <taxon>Multicrustacea</taxon>
        <taxon>Hexanauplia</taxon>
        <taxon>Copepoda</taxon>
        <taxon>Siphonostomatoida</taxon>
        <taxon>Caligidae</taxon>
        <taxon>Caligus</taxon>
    </lineage>
</organism>
<feature type="non-terminal residue" evidence="2">
    <location>
        <position position="1"/>
    </location>
</feature>
<dbReference type="InterPro" id="IPR036880">
    <property type="entry name" value="Kunitz_BPTI_sf"/>
</dbReference>
<gene>
    <name evidence="2" type="ORF">FKW44_012603</name>
</gene>
<dbReference type="OrthoDB" id="4473401at2759"/>
<dbReference type="InterPro" id="IPR002223">
    <property type="entry name" value="Kunitz_BPTI"/>
</dbReference>
<dbReference type="SMART" id="SM00131">
    <property type="entry name" value="KU"/>
    <property type="match status" value="1"/>
</dbReference>
<evidence type="ECO:0000313" key="3">
    <source>
        <dbReference type="Proteomes" id="UP000595437"/>
    </source>
</evidence>
<protein>
    <recommendedName>
        <fullName evidence="1">BPTI/Kunitz inhibitor domain-containing protein</fullName>
    </recommendedName>
</protein>
<dbReference type="EMBL" id="CP045897">
    <property type="protein sequence ID" value="QQP51283.1"/>
    <property type="molecule type" value="Genomic_DNA"/>
</dbReference>
<accession>A0A7T8HJK5</accession>
<dbReference type="GO" id="GO:0004867">
    <property type="term" value="F:serine-type endopeptidase inhibitor activity"/>
    <property type="evidence" value="ECO:0007669"/>
    <property type="project" value="InterPro"/>
</dbReference>
<dbReference type="AlphaFoldDB" id="A0A7T8HJK5"/>
<sequence>DDVCDEDLNVGHGNCYSKSPGARFYYNYNTGNWNENRFPSEDACLKACAYSHQEDDDEEE</sequence>
<keyword evidence="3" id="KW-1185">Reference proteome</keyword>
<dbReference type="SUPFAM" id="SSF57362">
    <property type="entry name" value="BPTI-like"/>
    <property type="match status" value="1"/>
</dbReference>
<dbReference type="Gene3D" id="4.10.410.10">
    <property type="entry name" value="Pancreatic trypsin inhibitor Kunitz domain"/>
    <property type="match status" value="1"/>
</dbReference>
<name>A0A7T8HJK5_CALRO</name>
<proteinExistence type="predicted"/>
<reference evidence="3" key="1">
    <citation type="submission" date="2021-01" db="EMBL/GenBank/DDBJ databases">
        <title>Caligus Genome Assembly.</title>
        <authorList>
            <person name="Gallardo-Escarate C."/>
        </authorList>
    </citation>
    <scope>NUCLEOTIDE SEQUENCE [LARGE SCALE GENOMIC DNA]</scope>
</reference>